<dbReference type="Gene3D" id="3.40.50.2300">
    <property type="match status" value="2"/>
</dbReference>
<dbReference type="GO" id="GO:0055085">
    <property type="term" value="P:transmembrane transport"/>
    <property type="evidence" value="ECO:0007669"/>
    <property type="project" value="UniProtKB-ARBA"/>
</dbReference>
<comment type="subcellular location">
    <subcellularLocation>
        <location evidence="1">Cell envelope</location>
    </subcellularLocation>
</comment>
<organism evidence="5 6">
    <name type="scientific">Candidatus Competibacter denitrificans Run_A_D11</name>
    <dbReference type="NCBI Taxonomy" id="1400863"/>
    <lineage>
        <taxon>Bacteria</taxon>
        <taxon>Pseudomonadati</taxon>
        <taxon>Pseudomonadota</taxon>
        <taxon>Gammaproteobacteria</taxon>
        <taxon>Candidatus Competibacteraceae</taxon>
        <taxon>Candidatus Competibacter</taxon>
    </lineage>
</organism>
<dbReference type="Pfam" id="PF13407">
    <property type="entry name" value="Peripla_BP_4"/>
    <property type="match status" value="1"/>
</dbReference>
<evidence type="ECO:0000313" key="6">
    <source>
        <dbReference type="Proteomes" id="UP000035760"/>
    </source>
</evidence>
<dbReference type="SUPFAM" id="SSF53850">
    <property type="entry name" value="Periplasmic binding protein-like II"/>
    <property type="match status" value="1"/>
</dbReference>
<comment type="caution">
    <text evidence="5">The sequence shown here is derived from an EMBL/GenBank/DDBJ whole genome shotgun (WGS) entry which is preliminary data.</text>
</comment>
<evidence type="ECO:0000256" key="1">
    <source>
        <dbReference type="ARBA" id="ARBA00004196"/>
    </source>
</evidence>
<dbReference type="PANTHER" id="PTHR46847:SF3">
    <property type="entry name" value="GALACTOFURANOSE-BINDING PROTEIN YTFQ"/>
    <property type="match status" value="1"/>
</dbReference>
<sequence length="803" mass="89232">MWAVAKAAGKAVFSIGGWAVLCTVFLGWGLAVADSSPEQRFAGIEITVGVHNAPTISGPAKAHALTWGQRTGGKVKVISTPFGQLFDAFKASMTAPEPVYDVLLYMSPWAGDFAPHLTEIPSELVHNETFDDILPIFRERLMTWNGKWIAITVDGDLFQGYYRKDLFEDPKNRAEFRERYGRDLAPPDTWADYRDIAEFFTGRQGPGGMALYGAAEAFVRGGQQFWDVFSRASAYTNHPDFKGAQFFDPDTMRAQINNPGWVRAVRDYVEILKFCPPDAKTYGIVEARQAFLSGRTALILDWGDTGSLANDPQQSRVVGKVGYFVLPGSREVWNARTWQWQRFERPHKAPFLAAGGWVASVPRNSRQQAAAWDYIQWYSNPENSLHDVVTSGTGINPYRLTHFTSIDAWTRMFTRSAAAEYLEVLRTSLDSPQAALDLRIPGFFRYSEALEIPVIEALKGAVSVEDALNQVAADWEKITDSLGRESQLAIYRTAMGLSSQPEGPRPPAVAQQRRFVIGFSQATTTEPWRLLFNKELREEAANYPEVDLVVKDAMDKIEQQIADMEALIAQRVDAILISPKTTEELTPVVSKAFNAGIPVFVLDRGVANDRYTQFIGGDNREISREIGRYVVKLLGGTGKARGKVVEIWGGMKTVASHKRHEGFYEIVSQEPGIEIINQPSDGDWKQDRGYEIMADTLAAHPQIDLVYAHNDPMAYGAYLAAKEVGRDKNISFLGVDGIPAEGVKWVSEGVLTATFLYKTPGSEAIRQALRFLRGEPVARRVTLPTLTIDRSNAGEILRANGLL</sequence>
<evidence type="ECO:0000313" key="5">
    <source>
        <dbReference type="EMBL" id="CDI01824.1"/>
    </source>
</evidence>
<dbReference type="AlphaFoldDB" id="W6M5B2"/>
<dbReference type="Gene3D" id="3.40.190.10">
    <property type="entry name" value="Periplasmic binding protein-like II"/>
    <property type="match status" value="2"/>
</dbReference>
<keyword evidence="6" id="KW-1185">Reference proteome</keyword>
<dbReference type="Proteomes" id="UP000035760">
    <property type="component" value="Unassembled WGS sequence"/>
</dbReference>
<dbReference type="GO" id="GO:0030246">
    <property type="term" value="F:carbohydrate binding"/>
    <property type="evidence" value="ECO:0007669"/>
    <property type="project" value="UniProtKB-ARBA"/>
</dbReference>
<protein>
    <recommendedName>
        <fullName evidence="4">Periplasmic binding protein domain-containing protein</fullName>
    </recommendedName>
</protein>
<dbReference type="InterPro" id="IPR028082">
    <property type="entry name" value="Peripla_BP_I"/>
</dbReference>
<accession>W6M5B2</accession>
<dbReference type="CDD" id="cd06308">
    <property type="entry name" value="PBP1_sensor_kinase-like"/>
    <property type="match status" value="1"/>
</dbReference>
<name>W6M5B2_9GAMM</name>
<comment type="similarity">
    <text evidence="2">Belongs to the bacterial solute-binding protein 2 family.</text>
</comment>
<dbReference type="SUPFAM" id="SSF53822">
    <property type="entry name" value="Periplasmic binding protein-like I"/>
    <property type="match status" value="1"/>
</dbReference>
<evidence type="ECO:0000259" key="4">
    <source>
        <dbReference type="Pfam" id="PF13407"/>
    </source>
</evidence>
<evidence type="ECO:0000256" key="2">
    <source>
        <dbReference type="ARBA" id="ARBA00007639"/>
    </source>
</evidence>
<dbReference type="EMBL" id="CBTJ020000027">
    <property type="protein sequence ID" value="CDI01824.1"/>
    <property type="molecule type" value="Genomic_DNA"/>
</dbReference>
<gene>
    <name evidence="5" type="ORF">BN873_210045</name>
</gene>
<feature type="domain" description="Periplasmic binding protein" evidence="4">
    <location>
        <begin position="517"/>
        <end position="775"/>
    </location>
</feature>
<dbReference type="STRING" id="1400863.BN873_210045"/>
<dbReference type="Pfam" id="PF01547">
    <property type="entry name" value="SBP_bac_1"/>
    <property type="match status" value="1"/>
</dbReference>
<reference evidence="5" key="2">
    <citation type="submission" date="2014-03" db="EMBL/GenBank/DDBJ databases">
        <title>Candidatus Competibacter-lineage genomes retrieved from metagenomes reveal functional metabolic diversity.</title>
        <authorList>
            <person name="McIlroy S.J."/>
            <person name="Albertsen M."/>
            <person name="Andresen E.K."/>
            <person name="Saunders A.M."/>
            <person name="Kristiansen R."/>
            <person name="Stokholm-Bjerregaard M."/>
            <person name="Nielsen K.L."/>
            <person name="Nielsen P.H."/>
        </authorList>
    </citation>
    <scope>NUCLEOTIDE SEQUENCE</scope>
    <source>
        <strain evidence="5">Run_A_D11</strain>
    </source>
</reference>
<proteinExistence type="inferred from homology"/>
<dbReference type="PANTHER" id="PTHR46847">
    <property type="entry name" value="D-ALLOSE-BINDING PERIPLASMIC PROTEIN-RELATED"/>
    <property type="match status" value="1"/>
</dbReference>
<dbReference type="InterPro" id="IPR025997">
    <property type="entry name" value="SBP_2_dom"/>
</dbReference>
<evidence type="ECO:0000256" key="3">
    <source>
        <dbReference type="ARBA" id="ARBA00022729"/>
    </source>
</evidence>
<reference evidence="5" key="1">
    <citation type="submission" date="2013-07" db="EMBL/GenBank/DDBJ databases">
        <authorList>
            <person name="McIlroy S."/>
        </authorList>
    </citation>
    <scope>NUCLEOTIDE SEQUENCE [LARGE SCALE GENOMIC DNA]</scope>
    <source>
        <strain evidence="5">Run_A_D11</strain>
    </source>
</reference>
<dbReference type="InterPro" id="IPR006059">
    <property type="entry name" value="SBP"/>
</dbReference>
<dbReference type="GO" id="GO:0030313">
    <property type="term" value="C:cell envelope"/>
    <property type="evidence" value="ECO:0007669"/>
    <property type="project" value="UniProtKB-SubCell"/>
</dbReference>
<keyword evidence="3" id="KW-0732">Signal</keyword>